<dbReference type="GO" id="GO:0008270">
    <property type="term" value="F:zinc ion binding"/>
    <property type="evidence" value="ECO:0007669"/>
    <property type="project" value="UniProtKB-KW"/>
</dbReference>
<dbReference type="PROSITE" id="PS50089">
    <property type="entry name" value="ZF_RING_2"/>
    <property type="match status" value="1"/>
</dbReference>
<keyword evidence="8" id="KW-1185">Reference proteome</keyword>
<dbReference type="Pfam" id="PF13923">
    <property type="entry name" value="zf-C3HC4_2"/>
    <property type="match status" value="1"/>
</dbReference>
<feature type="compositionally biased region" description="Low complexity" evidence="5">
    <location>
        <begin position="363"/>
        <end position="390"/>
    </location>
</feature>
<keyword evidence="2 4" id="KW-0863">Zinc-finger</keyword>
<feature type="region of interest" description="Disordered" evidence="5">
    <location>
        <begin position="1012"/>
        <end position="1075"/>
    </location>
</feature>
<feature type="region of interest" description="Disordered" evidence="5">
    <location>
        <begin position="191"/>
        <end position="391"/>
    </location>
</feature>
<feature type="compositionally biased region" description="Basic and acidic residues" evidence="5">
    <location>
        <begin position="293"/>
        <end position="303"/>
    </location>
</feature>
<evidence type="ECO:0000256" key="2">
    <source>
        <dbReference type="ARBA" id="ARBA00022771"/>
    </source>
</evidence>
<dbReference type="InterPro" id="IPR013083">
    <property type="entry name" value="Znf_RING/FYVE/PHD"/>
</dbReference>
<feature type="compositionally biased region" description="Basic and acidic residues" evidence="5">
    <location>
        <begin position="940"/>
        <end position="987"/>
    </location>
</feature>
<evidence type="ECO:0000259" key="6">
    <source>
        <dbReference type="PROSITE" id="PS50089"/>
    </source>
</evidence>
<dbReference type="Gene3D" id="3.30.40.10">
    <property type="entry name" value="Zinc/RING finger domain, C3HC4 (zinc finger)"/>
    <property type="match status" value="1"/>
</dbReference>
<feature type="compositionally biased region" description="Basic and acidic residues" evidence="5">
    <location>
        <begin position="1438"/>
        <end position="1460"/>
    </location>
</feature>
<feature type="compositionally biased region" description="Low complexity" evidence="5">
    <location>
        <begin position="696"/>
        <end position="754"/>
    </location>
</feature>
<protein>
    <recommendedName>
        <fullName evidence="6">RING-type domain-containing protein</fullName>
    </recommendedName>
</protein>
<dbReference type="OMA" id="SKMQMAN"/>
<dbReference type="InterPro" id="IPR033489">
    <property type="entry name" value="RBBP6"/>
</dbReference>
<keyword evidence="3" id="KW-0862">Zinc</keyword>
<feature type="region of interest" description="Disordered" evidence="5">
    <location>
        <begin position="664"/>
        <end position="999"/>
    </location>
</feature>
<dbReference type="Ensembl" id="ENSAPET00000019257.1">
    <property type="protein sequence ID" value="ENSAPEP00000018743.1"/>
    <property type="gene ID" value="ENSAPEG00000013388.1"/>
</dbReference>
<feature type="compositionally biased region" description="Basic and acidic residues" evidence="5">
    <location>
        <begin position="775"/>
        <end position="803"/>
    </location>
</feature>
<feature type="compositionally biased region" description="Low complexity" evidence="5">
    <location>
        <begin position="493"/>
        <end position="504"/>
    </location>
</feature>
<dbReference type="GO" id="GO:0016567">
    <property type="term" value="P:protein ubiquitination"/>
    <property type="evidence" value="ECO:0007669"/>
    <property type="project" value="InterPro"/>
</dbReference>
<feature type="compositionally biased region" description="Basic and acidic residues" evidence="5">
    <location>
        <begin position="1256"/>
        <end position="1269"/>
    </location>
</feature>
<feature type="compositionally biased region" description="Basic and acidic residues" evidence="5">
    <location>
        <begin position="1142"/>
        <end position="1157"/>
    </location>
</feature>
<feature type="compositionally biased region" description="Low complexity" evidence="5">
    <location>
        <begin position="546"/>
        <end position="556"/>
    </location>
</feature>
<dbReference type="STRING" id="161767.ENSAPEP00000018743"/>
<feature type="compositionally biased region" description="Basic and acidic residues" evidence="5">
    <location>
        <begin position="1343"/>
        <end position="1384"/>
    </location>
</feature>
<feature type="compositionally biased region" description="Polar residues" evidence="5">
    <location>
        <begin position="605"/>
        <end position="619"/>
    </location>
</feature>
<feature type="compositionally biased region" description="Polar residues" evidence="5">
    <location>
        <begin position="255"/>
        <end position="268"/>
    </location>
</feature>
<feature type="compositionally biased region" description="Polar residues" evidence="5">
    <location>
        <begin position="1319"/>
        <end position="1342"/>
    </location>
</feature>
<feature type="compositionally biased region" description="Polar residues" evidence="5">
    <location>
        <begin position="276"/>
        <end position="292"/>
    </location>
</feature>
<accession>A0A3P8T3B8</accession>
<feature type="compositionally biased region" description="Low complexity" evidence="5">
    <location>
        <begin position="476"/>
        <end position="487"/>
    </location>
</feature>
<feature type="compositionally biased region" description="Basic residues" evidence="5">
    <location>
        <begin position="505"/>
        <end position="517"/>
    </location>
</feature>
<feature type="compositionally biased region" description="Basic and acidic residues" evidence="5">
    <location>
        <begin position="1022"/>
        <end position="1032"/>
    </location>
</feature>
<reference evidence="7" key="3">
    <citation type="submission" date="2025-09" db="UniProtKB">
        <authorList>
            <consortium name="Ensembl"/>
        </authorList>
    </citation>
    <scope>IDENTIFICATION</scope>
</reference>
<feature type="compositionally biased region" description="Low complexity" evidence="5">
    <location>
        <begin position="1573"/>
        <end position="1590"/>
    </location>
</feature>
<feature type="compositionally biased region" description="Pro residues" evidence="5">
    <location>
        <begin position="218"/>
        <end position="229"/>
    </location>
</feature>
<dbReference type="GO" id="GO:0006511">
    <property type="term" value="P:ubiquitin-dependent protein catabolic process"/>
    <property type="evidence" value="ECO:0007669"/>
    <property type="project" value="TreeGrafter"/>
</dbReference>
<sequence>MDDQSSTRALSFFSKMQMANLVEADASEEDKIKYYNTGHHIRNCPTSGQDKNFEAPLRIKKSTGIPRSFMVEVDDPTMKGAMLTNYGRYAIPAVDAEAYAIGKKEKPPFIPQEQSKSEDEDDPIPEELLCLICGDLLSDAVVIPCCGNSYCDDCIRTTLLDSEDHDCPTCGQSDVSPDTLVANRFLRQTINNFKRERSNTKTLKRKSDASQTQNSTPTPNPVARPPPPVATQNQLQKLQQSPNSQQDSLLEHPKATNSPPSSQVSGPPTLTGPESADSTPISSLQPVQNSLETSDKVTERNTLDDSAAISSVLVSNKDPTDAPSEPTDAPSEPTPPVNHTVVAEQPQTVSVNQQPSSADRASRPSGSSNSWDSSSSSSGYPSSLSSSSPYPATPPSLFPSPLFHTYLLAHQSHGSYPPGYPPATPVWTLPTTPQGAPIPPLCSPASASSIPALIPKEWYRYQRKKKERSPHRGSSYRRPSSHSNSKSSKSKSSRSYSRSSSRSGSRSRSRSQSKSRPRSPYSRQRDRRTRSPPSCSYTFGYKRSRSPTPSSSSSPRVGYHSRSKSPSNPWKNRHHNKKSASSSYSSRRRGECSERESGGSRSGSTRNLYGQHRNQTSSQDLDRENYMQWKYKEWYEKYFSSYVGHFPQIPLPFVNLFPPPCHQLEDREESRNHSHANLDSRYRPQSKHAARMDGRSPLSESSSDSRSPPSQSSSDSLSTPSHSSSGSHSSLSHKATDSHSPPSQSSSDGRSTPSEDGAQSCTGKHKSPTITPTRNSEEVDLQDRSTDDKQPILEKLEHFSTLKHEHRRMKKVDKGREEDSSSLDSTDDSRKGLRRKSSGPSSCKDGTPVKNKATDKDASESPPLKLNKPSHKDDERKVKGEKNLEREKGSRRGKDSDSRHKEERQPRKREPDRMNTDREETSRGSRAPDSRSEKNRKRKVENLERNEKESSLSVKPEGRKCLKTEAAENLETCKSESLKSLDKEEKKKEKKTCPLTEGDIWEGGMEVKPQRKISININLGGKRQEEKSDKQDPSYFESITGKSQENIEHTAIREEEKLNKDKIETDVNEKKESCRDQEILSEVKIKPEEEDRRKMWDKATFAFEKTADRKEDSGEKKDKIEEEDFDLWHCALRGVEESVGGKGEETERVRDDCREEEMGGLATTPRKEKTEKESTCKENRGEADYTERFNSQRSKRKGHHDGSKSTPDDGSNASVVGSCGGEDHQERGTVVTTLEENTEDRAADVLIQVPPSKWGNEGKKEQDEGEIRVHTVSPVALPQPSVTNKETGADKEQQRRRSTERGRDGVMMRRRDREKEENATSSWSHRTVAPSSGKNRTDSTSCSERERQRDSERVRERSNKSKRSKEETKEEERRRDGERERDRSSSASKQRRNPPSSSHSISPSQHKEKRDSQREGNQGSNSGKFSTVRNSTTSRATDLSDRSAHRPYRDVETKSEDHFHYGSYQERSGNSSHQDRSAGTHPSPPSSSLSHSKQRDLLLFESSAGPKRRSPNWGVMQNKSRNDSEVEGGERKVNMVDKVVKKGKRERENQEMVAGGSWWEDEDDKVEEEERPSSQSSSQSSSSSSSSQSSKDNQRNERNKKERKHEKEKRQELMEEGDLMQEKQRGGRH</sequence>
<dbReference type="GeneTree" id="ENSGT00940000159365"/>
<evidence type="ECO:0000256" key="5">
    <source>
        <dbReference type="SAM" id="MobiDB-lite"/>
    </source>
</evidence>
<dbReference type="Gene3D" id="4.10.60.10">
    <property type="entry name" value="Zinc finger, CCHC-type"/>
    <property type="match status" value="1"/>
</dbReference>
<dbReference type="GO" id="GO:0005634">
    <property type="term" value="C:nucleus"/>
    <property type="evidence" value="ECO:0007669"/>
    <property type="project" value="TreeGrafter"/>
</dbReference>
<feature type="region of interest" description="Disordered" evidence="5">
    <location>
        <begin position="463"/>
        <end position="620"/>
    </location>
</feature>
<evidence type="ECO:0000256" key="3">
    <source>
        <dbReference type="ARBA" id="ARBA00022833"/>
    </source>
</evidence>
<proteinExistence type="predicted"/>
<keyword evidence="1" id="KW-0479">Metal-binding</keyword>
<feature type="compositionally biased region" description="Basic and acidic residues" evidence="5">
    <location>
        <begin position="1405"/>
        <end position="1414"/>
    </location>
</feature>
<feature type="compositionally biased region" description="Low complexity" evidence="5">
    <location>
        <begin position="1394"/>
        <end position="1404"/>
    </location>
</feature>
<feature type="compositionally biased region" description="Basic residues" evidence="5">
    <location>
        <begin position="463"/>
        <end position="475"/>
    </location>
</feature>
<feature type="compositionally biased region" description="Polar residues" evidence="5">
    <location>
        <begin position="757"/>
        <end position="774"/>
    </location>
</feature>
<feature type="compositionally biased region" description="Polar residues" evidence="5">
    <location>
        <begin position="345"/>
        <end position="359"/>
    </location>
</feature>
<dbReference type="SMART" id="SM00184">
    <property type="entry name" value="RING"/>
    <property type="match status" value="1"/>
</dbReference>
<dbReference type="GO" id="GO:0061630">
    <property type="term" value="F:ubiquitin protein ligase activity"/>
    <property type="evidence" value="ECO:0007669"/>
    <property type="project" value="InterPro"/>
</dbReference>
<feature type="compositionally biased region" description="Acidic residues" evidence="5">
    <location>
        <begin position="1559"/>
        <end position="1570"/>
    </location>
</feature>
<name>A0A3P8T3B8_AMPPE</name>
<dbReference type="SUPFAM" id="SSF57850">
    <property type="entry name" value="RING/U-box"/>
    <property type="match status" value="1"/>
</dbReference>
<feature type="compositionally biased region" description="Basic and acidic residues" evidence="5">
    <location>
        <begin position="1620"/>
        <end position="1629"/>
    </location>
</feature>
<feature type="compositionally biased region" description="Basic and acidic residues" evidence="5">
    <location>
        <begin position="1520"/>
        <end position="1550"/>
    </location>
</feature>
<dbReference type="PANTHER" id="PTHR15439">
    <property type="entry name" value="RETINOBLASTOMA-BINDING PROTEIN 6"/>
    <property type="match status" value="1"/>
</dbReference>
<feature type="compositionally biased region" description="Basic and acidic residues" evidence="5">
    <location>
        <begin position="870"/>
        <end position="933"/>
    </location>
</feature>
<evidence type="ECO:0000313" key="7">
    <source>
        <dbReference type="Ensembl" id="ENSAPEP00000018743.1"/>
    </source>
</evidence>
<dbReference type="PANTHER" id="PTHR15439:SF0">
    <property type="entry name" value="CELL DIVISION CYCLE AND APOPTOSIS REGULATOR PROTEIN 1-RELATED"/>
    <property type="match status" value="1"/>
</dbReference>
<feature type="compositionally biased region" description="Basic and acidic residues" evidence="5">
    <location>
        <begin position="588"/>
        <end position="598"/>
    </location>
</feature>
<feature type="compositionally biased region" description="Polar residues" evidence="5">
    <location>
        <begin position="232"/>
        <end position="248"/>
    </location>
</feature>
<feature type="compositionally biased region" description="Basic and acidic residues" evidence="5">
    <location>
        <begin position="1287"/>
        <end position="1318"/>
    </location>
</feature>
<dbReference type="Proteomes" id="UP000265080">
    <property type="component" value="Chromosome 14"/>
</dbReference>
<feature type="compositionally biased region" description="Basic and acidic residues" evidence="5">
    <location>
        <begin position="1165"/>
        <end position="1187"/>
    </location>
</feature>
<feature type="domain" description="RING-type" evidence="6">
    <location>
        <begin position="130"/>
        <end position="170"/>
    </location>
</feature>
<feature type="compositionally biased region" description="Basic and acidic residues" evidence="5">
    <location>
        <begin position="664"/>
        <end position="682"/>
    </location>
</feature>
<organism evidence="7 8">
    <name type="scientific">Amphiprion percula</name>
    <name type="common">Orange clownfish</name>
    <name type="synonym">Lutjanus percula</name>
    <dbReference type="NCBI Taxonomy" id="161767"/>
    <lineage>
        <taxon>Eukaryota</taxon>
        <taxon>Metazoa</taxon>
        <taxon>Chordata</taxon>
        <taxon>Craniata</taxon>
        <taxon>Vertebrata</taxon>
        <taxon>Euteleostomi</taxon>
        <taxon>Actinopterygii</taxon>
        <taxon>Neopterygii</taxon>
        <taxon>Teleostei</taxon>
        <taxon>Neoteleostei</taxon>
        <taxon>Acanthomorphata</taxon>
        <taxon>Ovalentaria</taxon>
        <taxon>Pomacentridae</taxon>
        <taxon>Amphiprion</taxon>
    </lineage>
</organism>
<reference evidence="7" key="2">
    <citation type="submission" date="2025-08" db="UniProtKB">
        <authorList>
            <consortium name="Ensembl"/>
        </authorList>
    </citation>
    <scope>IDENTIFICATION</scope>
</reference>
<feature type="region of interest" description="Disordered" evidence="5">
    <location>
        <begin position="1136"/>
        <end position="1629"/>
    </location>
</feature>
<evidence type="ECO:0000313" key="8">
    <source>
        <dbReference type="Proteomes" id="UP000265080"/>
    </source>
</evidence>
<feature type="compositionally biased region" description="Basic and acidic residues" evidence="5">
    <location>
        <begin position="1045"/>
        <end position="1075"/>
    </location>
</feature>
<reference evidence="7 8" key="1">
    <citation type="submission" date="2018-03" db="EMBL/GenBank/DDBJ databases">
        <title>Finding Nemo's genes: A chromosome-scale reference assembly of the genome of the orange clownfish Amphiprion percula.</title>
        <authorList>
            <person name="Lehmann R."/>
        </authorList>
    </citation>
    <scope>NUCLEOTIDE SEQUENCE</scope>
</reference>
<dbReference type="CDD" id="cd16620">
    <property type="entry name" value="vRING-HC-C4C4_RBBP6"/>
    <property type="match status" value="1"/>
</dbReference>
<evidence type="ECO:0000256" key="4">
    <source>
        <dbReference type="PROSITE-ProRule" id="PRU00175"/>
    </source>
</evidence>
<feature type="compositionally biased region" description="Polar residues" evidence="5">
    <location>
        <begin position="1415"/>
        <end position="1437"/>
    </location>
</feature>
<evidence type="ECO:0000256" key="1">
    <source>
        <dbReference type="ARBA" id="ARBA00022723"/>
    </source>
</evidence>
<dbReference type="GO" id="GO:0006397">
    <property type="term" value="P:mRNA processing"/>
    <property type="evidence" value="ECO:0007669"/>
    <property type="project" value="InterPro"/>
</dbReference>
<dbReference type="InterPro" id="IPR001841">
    <property type="entry name" value="Znf_RING"/>
</dbReference>